<sequence length="128" mass="14671">MATLPIPESPIAEECRFFKPFHFTVGITYYEDYIFAKLKKSISVICSTVVLLHRVQTRDAIVPNFSFTSVLASPSKRVSVDRRCGENNQLLETLIVLEEFCKELAAIIFVKHQHQQQQQQQQLGSEAR</sequence>
<gene>
    <name evidence="1" type="primary">jg11474</name>
    <name evidence="1" type="ORF">PAEG_LOCUS5727</name>
</gene>
<proteinExistence type="predicted"/>
<dbReference type="Pfam" id="PF19311">
    <property type="entry name" value="KELAA"/>
    <property type="match status" value="1"/>
</dbReference>
<evidence type="ECO:0000313" key="2">
    <source>
        <dbReference type="Proteomes" id="UP000838756"/>
    </source>
</evidence>
<protein>
    <submittedName>
        <fullName evidence="1">Jg11474 protein</fullName>
    </submittedName>
</protein>
<organism evidence="1 2">
    <name type="scientific">Pararge aegeria aegeria</name>
    <dbReference type="NCBI Taxonomy" id="348720"/>
    <lineage>
        <taxon>Eukaryota</taxon>
        <taxon>Metazoa</taxon>
        <taxon>Ecdysozoa</taxon>
        <taxon>Arthropoda</taxon>
        <taxon>Hexapoda</taxon>
        <taxon>Insecta</taxon>
        <taxon>Pterygota</taxon>
        <taxon>Neoptera</taxon>
        <taxon>Endopterygota</taxon>
        <taxon>Lepidoptera</taxon>
        <taxon>Glossata</taxon>
        <taxon>Ditrysia</taxon>
        <taxon>Papilionoidea</taxon>
        <taxon>Nymphalidae</taxon>
        <taxon>Satyrinae</taxon>
        <taxon>Satyrini</taxon>
        <taxon>Parargina</taxon>
        <taxon>Pararge</taxon>
    </lineage>
</organism>
<dbReference type="OrthoDB" id="5350595at2759"/>
<dbReference type="InterPro" id="IPR045668">
    <property type="entry name" value="FHIP_KELAA_motif"/>
</dbReference>
<evidence type="ECO:0000313" key="1">
    <source>
        <dbReference type="EMBL" id="CAH2217849.1"/>
    </source>
</evidence>
<dbReference type="AlphaFoldDB" id="A0A8S4QTJ7"/>
<name>A0A8S4QTJ7_9NEOP</name>
<keyword evidence="2" id="KW-1185">Reference proteome</keyword>
<dbReference type="Proteomes" id="UP000838756">
    <property type="component" value="Unassembled WGS sequence"/>
</dbReference>
<dbReference type="EMBL" id="CAKXAJ010018657">
    <property type="protein sequence ID" value="CAH2217849.1"/>
    <property type="molecule type" value="Genomic_DNA"/>
</dbReference>
<accession>A0A8S4QTJ7</accession>
<reference evidence="1" key="1">
    <citation type="submission" date="2022-03" db="EMBL/GenBank/DDBJ databases">
        <authorList>
            <person name="Lindestad O."/>
        </authorList>
    </citation>
    <scope>NUCLEOTIDE SEQUENCE</scope>
</reference>
<comment type="caution">
    <text evidence="1">The sequence shown here is derived from an EMBL/GenBank/DDBJ whole genome shotgun (WGS) entry which is preliminary data.</text>
</comment>